<accession>A0A918N2E0</accession>
<dbReference type="RefSeq" id="WP_027411643.1">
    <property type="nucleotide sequence ID" value="NZ_BMWS01000006.1"/>
</dbReference>
<protein>
    <recommendedName>
        <fullName evidence="1">Transport-associated OB type 1 domain-containing protein</fullName>
    </recommendedName>
</protein>
<dbReference type="Pfam" id="PF03459">
    <property type="entry name" value="TOBE"/>
    <property type="match status" value="1"/>
</dbReference>
<dbReference type="EMBL" id="BMWS01000006">
    <property type="protein sequence ID" value="GGX11981.1"/>
    <property type="molecule type" value="Genomic_DNA"/>
</dbReference>
<dbReference type="InterPro" id="IPR008995">
    <property type="entry name" value="Mo/tungstate-bd_C_term_dom"/>
</dbReference>
<dbReference type="AlphaFoldDB" id="A0A918N2E0"/>
<dbReference type="Gene3D" id="2.40.50.100">
    <property type="match status" value="2"/>
</dbReference>
<evidence type="ECO:0000313" key="2">
    <source>
        <dbReference type="EMBL" id="GGX11981.1"/>
    </source>
</evidence>
<gene>
    <name evidence="2" type="ORF">GCM10007384_12130</name>
</gene>
<dbReference type="SUPFAM" id="SSF50331">
    <property type="entry name" value="MOP-like"/>
    <property type="match status" value="1"/>
</dbReference>
<reference evidence="2 3" key="1">
    <citation type="journal article" date="2014" name="Int. J. Syst. Evol. Microbiol.">
        <title>Complete genome sequence of Corynebacterium casei LMG S-19264T (=DSM 44701T), isolated from a smear-ripened cheese.</title>
        <authorList>
            <consortium name="US DOE Joint Genome Institute (JGI-PGF)"/>
            <person name="Walter F."/>
            <person name="Albersmeier A."/>
            <person name="Kalinowski J."/>
            <person name="Ruckert C."/>
        </authorList>
    </citation>
    <scope>NUCLEOTIDE SEQUENCE [LARGE SCALE GENOMIC DNA]</scope>
    <source>
        <strain evidence="2 3">KCTC 12285</strain>
    </source>
</reference>
<name>A0A918N2E0_9FLAO</name>
<feature type="domain" description="Transport-associated OB type 1" evidence="1">
    <location>
        <begin position="69"/>
        <end position="130"/>
    </location>
</feature>
<comment type="caution">
    <text evidence="2">The sequence shown here is derived from an EMBL/GenBank/DDBJ whole genome shotgun (WGS) entry which is preliminary data.</text>
</comment>
<keyword evidence="3" id="KW-1185">Reference proteome</keyword>
<sequence length="132" mass="14700">MNTLKGKIASIKTNQSLSLVTIQIEELFFNTIVIETPDTATYLKIGEPITILFKETEVIIGKGSEHHISIQNKVMGTIIKIEKGELLCKLIINTKIGKIIAILTLDASNHLQLEVNEKIIVMIKTTEIMLSQ</sequence>
<evidence type="ECO:0000313" key="3">
    <source>
        <dbReference type="Proteomes" id="UP000601108"/>
    </source>
</evidence>
<evidence type="ECO:0000259" key="1">
    <source>
        <dbReference type="Pfam" id="PF03459"/>
    </source>
</evidence>
<dbReference type="InterPro" id="IPR005116">
    <property type="entry name" value="Transp-assoc_OB_typ1"/>
</dbReference>
<proteinExistence type="predicted"/>
<organism evidence="2 3">
    <name type="scientific">Aquimarina muelleri</name>
    <dbReference type="NCBI Taxonomy" id="279356"/>
    <lineage>
        <taxon>Bacteria</taxon>
        <taxon>Pseudomonadati</taxon>
        <taxon>Bacteroidota</taxon>
        <taxon>Flavobacteriia</taxon>
        <taxon>Flavobacteriales</taxon>
        <taxon>Flavobacteriaceae</taxon>
        <taxon>Aquimarina</taxon>
    </lineage>
</organism>
<dbReference type="Proteomes" id="UP000601108">
    <property type="component" value="Unassembled WGS sequence"/>
</dbReference>